<name>A0A2G2ZML7_CAPAN</name>
<evidence type="ECO:0000259" key="7">
    <source>
        <dbReference type="Pfam" id="PF01490"/>
    </source>
</evidence>
<keyword evidence="3" id="KW-0029">Amino-acid transport</keyword>
<keyword evidence="5 6" id="KW-0472">Membrane</keyword>
<evidence type="ECO:0000256" key="2">
    <source>
        <dbReference type="ARBA" id="ARBA00022692"/>
    </source>
</evidence>
<dbReference type="Gramene" id="PHT83232">
    <property type="protein sequence ID" value="PHT83232"/>
    <property type="gene ID" value="T459_11675"/>
</dbReference>
<keyword evidence="3" id="KW-0813">Transport</keyword>
<evidence type="ECO:0000256" key="6">
    <source>
        <dbReference type="SAM" id="Phobius"/>
    </source>
</evidence>
<evidence type="ECO:0000256" key="1">
    <source>
        <dbReference type="ARBA" id="ARBA00004141"/>
    </source>
</evidence>
<dbReference type="Proteomes" id="UP000222542">
    <property type="component" value="Unassembled WGS sequence"/>
</dbReference>
<keyword evidence="4 6" id="KW-1133">Transmembrane helix</keyword>
<dbReference type="GO" id="GO:0031090">
    <property type="term" value="C:organelle membrane"/>
    <property type="evidence" value="ECO:0007669"/>
    <property type="project" value="UniProtKB-ARBA"/>
</dbReference>
<feature type="domain" description="Amino acid transporter transmembrane" evidence="7">
    <location>
        <begin position="3"/>
        <end position="132"/>
    </location>
</feature>
<dbReference type="SMR" id="A0A2G2ZML7"/>
<keyword evidence="9" id="KW-1185">Reference proteome</keyword>
<dbReference type="PANTHER" id="PTHR22950:SF674">
    <property type="entry name" value="AMINO ACID TRANSPORTER AVT3A"/>
    <property type="match status" value="1"/>
</dbReference>
<evidence type="ECO:0000256" key="3">
    <source>
        <dbReference type="ARBA" id="ARBA00022970"/>
    </source>
</evidence>
<organism evidence="8 9">
    <name type="scientific">Capsicum annuum</name>
    <name type="common">Capsicum pepper</name>
    <dbReference type="NCBI Taxonomy" id="4072"/>
    <lineage>
        <taxon>Eukaryota</taxon>
        <taxon>Viridiplantae</taxon>
        <taxon>Streptophyta</taxon>
        <taxon>Embryophyta</taxon>
        <taxon>Tracheophyta</taxon>
        <taxon>Spermatophyta</taxon>
        <taxon>Magnoliopsida</taxon>
        <taxon>eudicotyledons</taxon>
        <taxon>Gunneridae</taxon>
        <taxon>Pentapetalae</taxon>
        <taxon>asterids</taxon>
        <taxon>lamiids</taxon>
        <taxon>Solanales</taxon>
        <taxon>Solanaceae</taxon>
        <taxon>Solanoideae</taxon>
        <taxon>Capsiceae</taxon>
        <taxon>Capsicum</taxon>
    </lineage>
</organism>
<keyword evidence="2 6" id="KW-0812">Transmembrane</keyword>
<dbReference type="EMBL" id="AYRZ02000004">
    <property type="protein sequence ID" value="PHT83232.1"/>
    <property type="molecule type" value="Genomic_DNA"/>
</dbReference>
<comment type="subcellular location">
    <subcellularLocation>
        <location evidence="1">Membrane</location>
        <topology evidence="1">Multi-pass membrane protein</topology>
    </subcellularLocation>
</comment>
<sequence>MEIAFISLLSDGFGVLRYFAFGKNIKDIITTNLEQGLLSTFIQFSLCKNLFFTFPLMMNPIYELIVRRFCEERYCVWLRWLVVLIVTFIALVVPNFADFLSLVGRSVCIVLGFVLPALFHLISFKDELQWHGLVSDDALIVI</sequence>
<feature type="transmembrane region" description="Helical" evidence="6">
    <location>
        <begin position="41"/>
        <end position="62"/>
    </location>
</feature>
<dbReference type="GO" id="GO:0006865">
    <property type="term" value="P:amino acid transport"/>
    <property type="evidence" value="ECO:0007669"/>
    <property type="project" value="UniProtKB-KW"/>
</dbReference>
<accession>A0A2G2ZML7</accession>
<evidence type="ECO:0000313" key="9">
    <source>
        <dbReference type="Proteomes" id="UP000222542"/>
    </source>
</evidence>
<reference evidence="8 9" key="2">
    <citation type="journal article" date="2017" name="Genome Biol.">
        <title>New reference genome sequences of hot pepper reveal the massive evolution of plant disease-resistance genes by retroduplication.</title>
        <authorList>
            <person name="Kim S."/>
            <person name="Park J."/>
            <person name="Yeom S.I."/>
            <person name="Kim Y.M."/>
            <person name="Seo E."/>
            <person name="Kim K.T."/>
            <person name="Kim M.S."/>
            <person name="Lee J.M."/>
            <person name="Cheong K."/>
            <person name="Shin H.S."/>
            <person name="Kim S.B."/>
            <person name="Han K."/>
            <person name="Lee J."/>
            <person name="Park M."/>
            <person name="Lee H.A."/>
            <person name="Lee H.Y."/>
            <person name="Lee Y."/>
            <person name="Oh S."/>
            <person name="Lee J.H."/>
            <person name="Choi E."/>
            <person name="Choi E."/>
            <person name="Lee S.E."/>
            <person name="Jeon J."/>
            <person name="Kim H."/>
            <person name="Choi G."/>
            <person name="Song H."/>
            <person name="Lee J."/>
            <person name="Lee S.C."/>
            <person name="Kwon J.K."/>
            <person name="Lee H.Y."/>
            <person name="Koo N."/>
            <person name="Hong Y."/>
            <person name="Kim R.W."/>
            <person name="Kang W.H."/>
            <person name="Huh J.H."/>
            <person name="Kang B.C."/>
            <person name="Yang T.J."/>
            <person name="Lee Y.H."/>
            <person name="Bennetzen J.L."/>
            <person name="Choi D."/>
        </authorList>
    </citation>
    <scope>NUCLEOTIDE SEQUENCE [LARGE SCALE GENOMIC DNA]</scope>
    <source>
        <strain evidence="9">cv. CM334</strain>
    </source>
</reference>
<gene>
    <name evidence="8" type="ORF">T459_11675</name>
</gene>
<dbReference type="AlphaFoldDB" id="A0A2G2ZML7"/>
<evidence type="ECO:0000256" key="4">
    <source>
        <dbReference type="ARBA" id="ARBA00022989"/>
    </source>
</evidence>
<evidence type="ECO:0000256" key="5">
    <source>
        <dbReference type="ARBA" id="ARBA00023136"/>
    </source>
</evidence>
<feature type="transmembrane region" description="Helical" evidence="6">
    <location>
        <begin position="74"/>
        <end position="93"/>
    </location>
</feature>
<dbReference type="OMA" id="FCEERYC"/>
<protein>
    <submittedName>
        <fullName evidence="8">Amino acid transporter ANTL2</fullName>
    </submittedName>
</protein>
<comment type="caution">
    <text evidence="8">The sequence shown here is derived from an EMBL/GenBank/DDBJ whole genome shotgun (WGS) entry which is preliminary data.</text>
</comment>
<feature type="transmembrane region" description="Helical" evidence="6">
    <location>
        <begin position="99"/>
        <end position="122"/>
    </location>
</feature>
<proteinExistence type="predicted"/>
<dbReference type="PANTHER" id="PTHR22950">
    <property type="entry name" value="AMINO ACID TRANSPORTER"/>
    <property type="match status" value="1"/>
</dbReference>
<evidence type="ECO:0000313" key="8">
    <source>
        <dbReference type="EMBL" id="PHT83232.1"/>
    </source>
</evidence>
<dbReference type="InterPro" id="IPR013057">
    <property type="entry name" value="AA_transpt_TM"/>
</dbReference>
<dbReference type="Pfam" id="PF01490">
    <property type="entry name" value="Aa_trans"/>
    <property type="match status" value="1"/>
</dbReference>
<reference evidence="8 9" key="1">
    <citation type="journal article" date="2014" name="Nat. Genet.">
        <title>Genome sequence of the hot pepper provides insights into the evolution of pungency in Capsicum species.</title>
        <authorList>
            <person name="Kim S."/>
            <person name="Park M."/>
            <person name="Yeom S.I."/>
            <person name="Kim Y.M."/>
            <person name="Lee J.M."/>
            <person name="Lee H.A."/>
            <person name="Seo E."/>
            <person name="Choi J."/>
            <person name="Cheong K."/>
            <person name="Kim K.T."/>
            <person name="Jung K."/>
            <person name="Lee G.W."/>
            <person name="Oh S.K."/>
            <person name="Bae C."/>
            <person name="Kim S.B."/>
            <person name="Lee H.Y."/>
            <person name="Kim S.Y."/>
            <person name="Kim M.S."/>
            <person name="Kang B.C."/>
            <person name="Jo Y.D."/>
            <person name="Yang H.B."/>
            <person name="Jeong H.J."/>
            <person name="Kang W.H."/>
            <person name="Kwon J.K."/>
            <person name="Shin C."/>
            <person name="Lim J.Y."/>
            <person name="Park J.H."/>
            <person name="Huh J.H."/>
            <person name="Kim J.S."/>
            <person name="Kim B.D."/>
            <person name="Cohen O."/>
            <person name="Paran I."/>
            <person name="Suh M.C."/>
            <person name="Lee S.B."/>
            <person name="Kim Y.K."/>
            <person name="Shin Y."/>
            <person name="Noh S.J."/>
            <person name="Park J."/>
            <person name="Seo Y.S."/>
            <person name="Kwon S.Y."/>
            <person name="Kim H.A."/>
            <person name="Park J.M."/>
            <person name="Kim H.J."/>
            <person name="Choi S.B."/>
            <person name="Bosland P.W."/>
            <person name="Reeves G."/>
            <person name="Jo S.H."/>
            <person name="Lee B.W."/>
            <person name="Cho H.T."/>
            <person name="Choi H.S."/>
            <person name="Lee M.S."/>
            <person name="Yu Y."/>
            <person name="Do Choi Y."/>
            <person name="Park B.S."/>
            <person name="van Deynze A."/>
            <person name="Ashrafi H."/>
            <person name="Hill T."/>
            <person name="Kim W.T."/>
            <person name="Pai H.S."/>
            <person name="Ahn H.K."/>
            <person name="Yeam I."/>
            <person name="Giovannoni J.J."/>
            <person name="Rose J.K."/>
            <person name="Sorensen I."/>
            <person name="Lee S.J."/>
            <person name="Kim R.W."/>
            <person name="Choi I.Y."/>
            <person name="Choi B.S."/>
            <person name="Lim J.S."/>
            <person name="Lee Y.H."/>
            <person name="Choi D."/>
        </authorList>
    </citation>
    <scope>NUCLEOTIDE SEQUENCE [LARGE SCALE GENOMIC DNA]</scope>
    <source>
        <strain evidence="9">cv. CM334</strain>
    </source>
</reference>